<name>A0AAI9TMS5_PENTH</name>
<protein>
    <submittedName>
        <fullName evidence="1">Uncharacterized protein</fullName>
    </submittedName>
</protein>
<sequence>MKENKEMDEIVPNAAAITLLSQILHMTPCNIEWVLNRAEFKAKFEFGGFGVQTDGVLRQKSEATPKIFGILETKSRARGVSEQKS</sequence>
<evidence type="ECO:0000313" key="2">
    <source>
        <dbReference type="Proteomes" id="UP001227192"/>
    </source>
</evidence>
<dbReference type="AlphaFoldDB" id="A0AAI9TMS5"/>
<evidence type="ECO:0000313" key="1">
    <source>
        <dbReference type="EMBL" id="KAJ9490066.1"/>
    </source>
</evidence>
<organism evidence="1 2">
    <name type="scientific">Penicillium thymicola</name>
    <dbReference type="NCBI Taxonomy" id="293382"/>
    <lineage>
        <taxon>Eukaryota</taxon>
        <taxon>Fungi</taxon>
        <taxon>Dikarya</taxon>
        <taxon>Ascomycota</taxon>
        <taxon>Pezizomycotina</taxon>
        <taxon>Eurotiomycetes</taxon>
        <taxon>Eurotiomycetidae</taxon>
        <taxon>Eurotiales</taxon>
        <taxon>Aspergillaceae</taxon>
        <taxon>Penicillium</taxon>
    </lineage>
</organism>
<keyword evidence="2" id="KW-1185">Reference proteome</keyword>
<dbReference type="EMBL" id="LACB01000067">
    <property type="protein sequence ID" value="KAJ9490066.1"/>
    <property type="molecule type" value="Genomic_DNA"/>
</dbReference>
<reference evidence="1" key="2">
    <citation type="journal article" date="2016" name="Fungal Biol.">
        <title>Ochratoxin A production by Penicillium thymicola.</title>
        <authorList>
            <person name="Nguyen H.D.T."/>
            <person name="McMullin D.R."/>
            <person name="Ponomareva E."/>
            <person name="Riley R."/>
            <person name="Pomraning K.R."/>
            <person name="Baker S.E."/>
            <person name="Seifert K.A."/>
        </authorList>
    </citation>
    <scope>NUCLEOTIDE SEQUENCE</scope>
    <source>
        <strain evidence="1">DAOM 180753</strain>
    </source>
</reference>
<accession>A0AAI9TMS5</accession>
<gene>
    <name evidence="1" type="ORF">VN97_g3196</name>
</gene>
<comment type="caution">
    <text evidence="1">The sequence shown here is derived from an EMBL/GenBank/DDBJ whole genome shotgun (WGS) entry which is preliminary data.</text>
</comment>
<reference evidence="1" key="1">
    <citation type="submission" date="2015-06" db="EMBL/GenBank/DDBJ databases">
        <authorList>
            <person name="Nguyen H."/>
        </authorList>
    </citation>
    <scope>NUCLEOTIDE SEQUENCE</scope>
    <source>
        <strain evidence="1">DAOM 180753</strain>
    </source>
</reference>
<dbReference type="Proteomes" id="UP001227192">
    <property type="component" value="Unassembled WGS sequence"/>
</dbReference>
<proteinExistence type="predicted"/>